<evidence type="ECO:0000313" key="2">
    <source>
        <dbReference type="EMBL" id="RPA92866.1"/>
    </source>
</evidence>
<sequence>MQELLPSLALLLLVLLSLPVMHNGAQCSSHHSSSHSKAWCCSNGGHLDSHLFWNMAWHCGVF</sequence>
<dbReference type="Proteomes" id="UP000276215">
    <property type="component" value="Unassembled WGS sequence"/>
</dbReference>
<feature type="chain" id="PRO_5018090107" evidence="1">
    <location>
        <begin position="25"/>
        <end position="62"/>
    </location>
</feature>
<evidence type="ECO:0000313" key="3">
    <source>
        <dbReference type="Proteomes" id="UP000276215"/>
    </source>
</evidence>
<dbReference type="AlphaFoldDB" id="A0A3N4J408"/>
<organism evidence="2 3">
    <name type="scientific">Choiromyces venosus 120613-1</name>
    <dbReference type="NCBI Taxonomy" id="1336337"/>
    <lineage>
        <taxon>Eukaryota</taxon>
        <taxon>Fungi</taxon>
        <taxon>Dikarya</taxon>
        <taxon>Ascomycota</taxon>
        <taxon>Pezizomycotina</taxon>
        <taxon>Pezizomycetes</taxon>
        <taxon>Pezizales</taxon>
        <taxon>Tuberaceae</taxon>
        <taxon>Choiromyces</taxon>
    </lineage>
</organism>
<feature type="signal peptide" evidence="1">
    <location>
        <begin position="1"/>
        <end position="24"/>
    </location>
</feature>
<name>A0A3N4J408_9PEZI</name>
<keyword evidence="1" id="KW-0732">Signal</keyword>
<evidence type="ECO:0000256" key="1">
    <source>
        <dbReference type="SAM" id="SignalP"/>
    </source>
</evidence>
<accession>A0A3N4J408</accession>
<keyword evidence="3" id="KW-1185">Reference proteome</keyword>
<protein>
    <submittedName>
        <fullName evidence="2">Uncharacterized protein</fullName>
    </submittedName>
</protein>
<reference evidence="2 3" key="1">
    <citation type="journal article" date="2018" name="Nat. Ecol. Evol.">
        <title>Pezizomycetes genomes reveal the molecular basis of ectomycorrhizal truffle lifestyle.</title>
        <authorList>
            <person name="Murat C."/>
            <person name="Payen T."/>
            <person name="Noel B."/>
            <person name="Kuo A."/>
            <person name="Morin E."/>
            <person name="Chen J."/>
            <person name="Kohler A."/>
            <person name="Krizsan K."/>
            <person name="Balestrini R."/>
            <person name="Da Silva C."/>
            <person name="Montanini B."/>
            <person name="Hainaut M."/>
            <person name="Levati E."/>
            <person name="Barry K.W."/>
            <person name="Belfiori B."/>
            <person name="Cichocki N."/>
            <person name="Clum A."/>
            <person name="Dockter R.B."/>
            <person name="Fauchery L."/>
            <person name="Guy J."/>
            <person name="Iotti M."/>
            <person name="Le Tacon F."/>
            <person name="Lindquist E.A."/>
            <person name="Lipzen A."/>
            <person name="Malagnac F."/>
            <person name="Mello A."/>
            <person name="Molinier V."/>
            <person name="Miyauchi S."/>
            <person name="Poulain J."/>
            <person name="Riccioni C."/>
            <person name="Rubini A."/>
            <person name="Sitrit Y."/>
            <person name="Splivallo R."/>
            <person name="Traeger S."/>
            <person name="Wang M."/>
            <person name="Zifcakova L."/>
            <person name="Wipf D."/>
            <person name="Zambonelli A."/>
            <person name="Paolocci F."/>
            <person name="Nowrousian M."/>
            <person name="Ottonello S."/>
            <person name="Baldrian P."/>
            <person name="Spatafora J.W."/>
            <person name="Henrissat B."/>
            <person name="Nagy L.G."/>
            <person name="Aury J.M."/>
            <person name="Wincker P."/>
            <person name="Grigoriev I.V."/>
            <person name="Bonfante P."/>
            <person name="Martin F.M."/>
        </authorList>
    </citation>
    <scope>NUCLEOTIDE SEQUENCE [LARGE SCALE GENOMIC DNA]</scope>
    <source>
        <strain evidence="2 3">120613-1</strain>
    </source>
</reference>
<proteinExistence type="predicted"/>
<gene>
    <name evidence="2" type="ORF">L873DRAFT_1817022</name>
</gene>
<dbReference type="EMBL" id="ML120464">
    <property type="protein sequence ID" value="RPA92866.1"/>
    <property type="molecule type" value="Genomic_DNA"/>
</dbReference>